<evidence type="ECO:0000313" key="3">
    <source>
        <dbReference type="Proteomes" id="UP000092583"/>
    </source>
</evidence>
<dbReference type="AlphaFoldDB" id="A0A1B9IV15"/>
<evidence type="ECO:0000313" key="2">
    <source>
        <dbReference type="EMBL" id="OCF59381.1"/>
    </source>
</evidence>
<feature type="compositionally biased region" description="Polar residues" evidence="1">
    <location>
        <begin position="45"/>
        <end position="71"/>
    </location>
</feature>
<name>A0A1B9IV15_9TREE</name>
<feature type="region of interest" description="Disordered" evidence="1">
    <location>
        <begin position="45"/>
        <end position="98"/>
    </location>
</feature>
<proteinExistence type="predicted"/>
<dbReference type="Proteomes" id="UP000092583">
    <property type="component" value="Unassembled WGS sequence"/>
</dbReference>
<gene>
    <name evidence="2" type="ORF">L486_02046</name>
</gene>
<dbReference type="EMBL" id="KI669460">
    <property type="protein sequence ID" value="OCF59381.1"/>
    <property type="molecule type" value="Genomic_DNA"/>
</dbReference>
<sequence length="239" mass="26286">MSLNSESRLNISEAFQAKVDEWVLSNCTRTDDDIPLRNIFRRAGDTSQNTSMSSPRLSAWGSNSERPTPSIRQRYFATPTLSTDSPSKYQSTASTASKDIPNSPFLSLVLDQDQEKVRLRIPEEVGEESSAYIVENDDDISREEDIHPSDVKPTTAGSTCSKWYETSESYISSFFPSLTSSDTEEKSYVSSAIEGGRSLYATGTSLASQASAAVRSGRNRLANGLKSFARSLHPPDSDR</sequence>
<keyword evidence="3" id="KW-1185">Reference proteome</keyword>
<evidence type="ECO:0000256" key="1">
    <source>
        <dbReference type="SAM" id="MobiDB-lite"/>
    </source>
</evidence>
<protein>
    <submittedName>
        <fullName evidence="2">Uncharacterized protein</fullName>
    </submittedName>
</protein>
<reference evidence="2 3" key="1">
    <citation type="submission" date="2013-07" db="EMBL/GenBank/DDBJ databases">
        <title>The Genome Sequence of Kwoniella mangroviensis CBS10435.</title>
        <authorList>
            <consortium name="The Broad Institute Genome Sequencing Platform"/>
            <person name="Cuomo C."/>
            <person name="Litvintseva A."/>
            <person name="Chen Y."/>
            <person name="Heitman J."/>
            <person name="Sun S."/>
            <person name="Springer D."/>
            <person name="Dromer F."/>
            <person name="Young S.K."/>
            <person name="Zeng Q."/>
            <person name="Gargeya S."/>
            <person name="Fitzgerald M."/>
            <person name="Abouelleil A."/>
            <person name="Alvarado L."/>
            <person name="Berlin A.M."/>
            <person name="Chapman S.B."/>
            <person name="Dewar J."/>
            <person name="Goldberg J."/>
            <person name="Griggs A."/>
            <person name="Gujja S."/>
            <person name="Hansen M."/>
            <person name="Howarth C."/>
            <person name="Imamovic A."/>
            <person name="Larimer J."/>
            <person name="McCowan C."/>
            <person name="Murphy C."/>
            <person name="Pearson M."/>
            <person name="Priest M."/>
            <person name="Roberts A."/>
            <person name="Saif S."/>
            <person name="Shea T."/>
            <person name="Sykes S."/>
            <person name="Wortman J."/>
            <person name="Nusbaum C."/>
            <person name="Birren B."/>
        </authorList>
    </citation>
    <scope>NUCLEOTIDE SEQUENCE [LARGE SCALE GENOMIC DNA]</scope>
    <source>
        <strain evidence="2 3">CBS 10435</strain>
    </source>
</reference>
<organism evidence="2 3">
    <name type="scientific">Kwoniella mangroviensis CBS 10435</name>
    <dbReference type="NCBI Taxonomy" id="1331196"/>
    <lineage>
        <taxon>Eukaryota</taxon>
        <taxon>Fungi</taxon>
        <taxon>Dikarya</taxon>
        <taxon>Basidiomycota</taxon>
        <taxon>Agaricomycotina</taxon>
        <taxon>Tremellomycetes</taxon>
        <taxon>Tremellales</taxon>
        <taxon>Cryptococcaceae</taxon>
        <taxon>Kwoniella</taxon>
    </lineage>
</organism>
<feature type="compositionally biased region" description="Polar residues" evidence="1">
    <location>
        <begin position="79"/>
        <end position="97"/>
    </location>
</feature>
<reference evidence="3" key="2">
    <citation type="submission" date="2013-12" db="EMBL/GenBank/DDBJ databases">
        <title>Evolution of pathogenesis and genome organization in the Tremellales.</title>
        <authorList>
            <person name="Cuomo C."/>
            <person name="Litvintseva A."/>
            <person name="Heitman J."/>
            <person name="Chen Y."/>
            <person name="Sun S."/>
            <person name="Springer D."/>
            <person name="Dromer F."/>
            <person name="Young S."/>
            <person name="Zeng Q."/>
            <person name="Chapman S."/>
            <person name="Gujja S."/>
            <person name="Saif S."/>
            <person name="Birren B."/>
        </authorList>
    </citation>
    <scope>NUCLEOTIDE SEQUENCE [LARGE SCALE GENOMIC DNA]</scope>
    <source>
        <strain evidence="3">CBS 10435</strain>
    </source>
</reference>
<accession>A0A1B9IV15</accession>